<keyword evidence="3 8" id="KW-0227">DNA damage</keyword>
<evidence type="ECO:0000256" key="4">
    <source>
        <dbReference type="ARBA" id="ARBA00022801"/>
    </source>
</evidence>
<dbReference type="InterPro" id="IPR027520">
    <property type="entry name" value="Slx1"/>
</dbReference>
<dbReference type="GO" id="GO:0000724">
    <property type="term" value="P:double-strand break repair via homologous recombination"/>
    <property type="evidence" value="ECO:0007669"/>
    <property type="project" value="TreeGrafter"/>
</dbReference>
<feature type="compositionally biased region" description="Acidic residues" evidence="10">
    <location>
        <begin position="256"/>
        <end position="270"/>
    </location>
</feature>
<dbReference type="EMBL" id="CAXDID020000015">
    <property type="protein sequence ID" value="CAL5982776.1"/>
    <property type="molecule type" value="Genomic_DNA"/>
</dbReference>
<keyword evidence="9" id="KW-0862">Zinc</keyword>
<dbReference type="AlphaFoldDB" id="A0AA86V165"/>
<dbReference type="Pfam" id="PF01541">
    <property type="entry name" value="GIY-YIG"/>
    <property type="match status" value="1"/>
</dbReference>
<comment type="caution">
    <text evidence="13">The sequence shown here is derived from an EMBL/GenBank/DDBJ whole genome shotgun (WGS) entry which is preliminary data.</text>
</comment>
<dbReference type="InterPro" id="IPR013083">
    <property type="entry name" value="Znf_RING/FYVE/PHD"/>
</dbReference>
<dbReference type="GO" id="GO:0033557">
    <property type="term" value="C:Slx1-Slx4 complex"/>
    <property type="evidence" value="ECO:0007669"/>
    <property type="project" value="UniProtKB-UniRule"/>
</dbReference>
<feature type="region of interest" description="Disordered" evidence="10">
    <location>
        <begin position="249"/>
        <end position="270"/>
    </location>
</feature>
<evidence type="ECO:0000259" key="11">
    <source>
        <dbReference type="PROSITE" id="PS50089"/>
    </source>
</evidence>
<dbReference type="InterPro" id="IPR035901">
    <property type="entry name" value="GIY-YIG_endonuc_sf"/>
</dbReference>
<evidence type="ECO:0000313" key="15">
    <source>
        <dbReference type="Proteomes" id="UP001642409"/>
    </source>
</evidence>
<reference evidence="13" key="1">
    <citation type="submission" date="2023-06" db="EMBL/GenBank/DDBJ databases">
        <authorList>
            <person name="Kurt Z."/>
        </authorList>
    </citation>
    <scope>NUCLEOTIDE SEQUENCE</scope>
</reference>
<name>A0AA86V165_9EUKA</name>
<feature type="domain" description="RING-type" evidence="11">
    <location>
        <begin position="180"/>
        <end position="228"/>
    </location>
</feature>
<comment type="subunit">
    <text evidence="8">Forms a heterodimer with a member of the SLX4 family.</text>
</comment>
<organism evidence="13">
    <name type="scientific">Hexamita inflata</name>
    <dbReference type="NCBI Taxonomy" id="28002"/>
    <lineage>
        <taxon>Eukaryota</taxon>
        <taxon>Metamonada</taxon>
        <taxon>Diplomonadida</taxon>
        <taxon>Hexamitidae</taxon>
        <taxon>Hexamitinae</taxon>
        <taxon>Hexamita</taxon>
    </lineage>
</organism>
<dbReference type="GO" id="GO:0017108">
    <property type="term" value="F:5'-flap endonuclease activity"/>
    <property type="evidence" value="ECO:0007669"/>
    <property type="project" value="InterPro"/>
</dbReference>
<comment type="function">
    <text evidence="8">Catalytic subunit of a heterodimeric structure-specific endonuclease that resolves DNA secondary structures generated during DNA repair and recombination. Has endonuclease activity towards branched DNA substrates, introducing single-strand cuts in duplex DNA close to junctions with ss-DNA.</text>
</comment>
<dbReference type="HAMAP" id="MF_03100">
    <property type="entry name" value="Endonuc_su_Slx1"/>
    <property type="match status" value="1"/>
</dbReference>
<keyword evidence="7 8" id="KW-0539">Nucleus</keyword>
<dbReference type="Pfam" id="PF21202">
    <property type="entry name" value="SLX1_C"/>
    <property type="match status" value="1"/>
</dbReference>
<dbReference type="PROSITE" id="PS50164">
    <property type="entry name" value="GIY_YIG"/>
    <property type="match status" value="1"/>
</dbReference>
<comment type="similarity">
    <text evidence="8">Belongs to the SLX1 family.</text>
</comment>
<dbReference type="InterPro" id="IPR050381">
    <property type="entry name" value="SLX1_endonuclease"/>
</dbReference>
<keyword evidence="9" id="KW-0863">Zinc-finger</keyword>
<comment type="subcellular location">
    <subcellularLocation>
        <location evidence="8">Nucleus</location>
    </subcellularLocation>
</comment>
<proteinExistence type="inferred from homology"/>
<comment type="cofactor">
    <cofactor evidence="8">
        <name>a divalent metal cation</name>
        <dbReference type="ChEBI" id="CHEBI:60240"/>
    </cofactor>
</comment>
<gene>
    <name evidence="13" type="ORF">HINF_LOCUS64199</name>
    <name evidence="14" type="ORF">HINF_LOCUS7299</name>
</gene>
<dbReference type="CDD" id="cd10455">
    <property type="entry name" value="GIY-YIG_SLX1"/>
    <property type="match status" value="1"/>
</dbReference>
<evidence type="ECO:0000256" key="3">
    <source>
        <dbReference type="ARBA" id="ARBA00022763"/>
    </source>
</evidence>
<dbReference type="GO" id="GO:0008270">
    <property type="term" value="F:zinc ion binding"/>
    <property type="evidence" value="ECO:0007669"/>
    <property type="project" value="UniProtKB-KW"/>
</dbReference>
<dbReference type="PANTHER" id="PTHR20208">
    <property type="entry name" value="STRUCTURE-SPECIFIC ENDONUCLEASE SUBUNIT SLX1"/>
    <property type="match status" value="1"/>
</dbReference>
<keyword evidence="6 8" id="KW-0234">DNA repair</keyword>
<keyword evidence="15" id="KW-1185">Reference proteome</keyword>
<evidence type="ECO:0000313" key="14">
    <source>
        <dbReference type="EMBL" id="CAL5982776.1"/>
    </source>
</evidence>
<keyword evidence="5 8" id="KW-0233">DNA recombination</keyword>
<evidence type="ECO:0000256" key="5">
    <source>
        <dbReference type="ARBA" id="ARBA00023172"/>
    </source>
</evidence>
<dbReference type="Gene3D" id="3.30.40.10">
    <property type="entry name" value="Zinc/RING finger domain, C3HC4 (zinc finger)"/>
    <property type="match status" value="1"/>
</dbReference>
<evidence type="ECO:0000256" key="9">
    <source>
        <dbReference type="PROSITE-ProRule" id="PRU00175"/>
    </source>
</evidence>
<keyword evidence="9" id="KW-0479">Metal-binding</keyword>
<keyword evidence="2 8" id="KW-0255">Endonuclease</keyword>
<dbReference type="InterPro" id="IPR048749">
    <property type="entry name" value="SLX1_C"/>
</dbReference>
<dbReference type="EMBL" id="CATOUU010001174">
    <property type="protein sequence ID" value="CAI9976554.1"/>
    <property type="molecule type" value="Genomic_DNA"/>
</dbReference>
<accession>A0AA86V165</accession>
<comment type="caution">
    <text evidence="8">Lacks conserved residue(s) required for the propagation of feature annotation.</text>
</comment>
<protein>
    <recommendedName>
        <fullName evidence="8">Structure-specific endonuclease subunit SLX1 homolog</fullName>
        <ecNumber evidence="8">3.1.-.-</ecNumber>
    </recommendedName>
</protein>
<dbReference type="PROSITE" id="PS50089">
    <property type="entry name" value="ZF_RING_2"/>
    <property type="match status" value="1"/>
</dbReference>
<reference evidence="14 15" key="2">
    <citation type="submission" date="2024-07" db="EMBL/GenBank/DDBJ databases">
        <authorList>
            <person name="Akdeniz Z."/>
        </authorList>
    </citation>
    <scope>NUCLEOTIDE SEQUENCE [LARGE SCALE GENOMIC DNA]</scope>
</reference>
<evidence type="ECO:0000256" key="1">
    <source>
        <dbReference type="ARBA" id="ARBA00022722"/>
    </source>
</evidence>
<keyword evidence="4 8" id="KW-0378">Hydrolase</keyword>
<dbReference type="InterPro" id="IPR001841">
    <property type="entry name" value="Znf_RING"/>
</dbReference>
<evidence type="ECO:0000256" key="10">
    <source>
        <dbReference type="SAM" id="MobiDB-lite"/>
    </source>
</evidence>
<evidence type="ECO:0000259" key="12">
    <source>
        <dbReference type="PROSITE" id="PS50164"/>
    </source>
</evidence>
<dbReference type="SUPFAM" id="SSF57850">
    <property type="entry name" value="RING/U-box"/>
    <property type="match status" value="1"/>
</dbReference>
<dbReference type="PANTHER" id="PTHR20208:SF10">
    <property type="entry name" value="STRUCTURE-SPECIFIC ENDONUCLEASE SUBUNIT SLX1"/>
    <property type="match status" value="1"/>
</dbReference>
<keyword evidence="1 8" id="KW-0540">Nuclease</keyword>
<dbReference type="Proteomes" id="UP001642409">
    <property type="component" value="Unassembled WGS sequence"/>
</dbReference>
<feature type="domain" description="GIY-YIG" evidence="12">
    <location>
        <begin position="10"/>
        <end position="94"/>
    </location>
</feature>
<evidence type="ECO:0000256" key="8">
    <source>
        <dbReference type="HAMAP-Rule" id="MF_03100"/>
    </source>
</evidence>
<evidence type="ECO:0000256" key="6">
    <source>
        <dbReference type="ARBA" id="ARBA00023204"/>
    </source>
</evidence>
<sequence>MQPIFSGPKGLFAVYCLDSLNPQFKNKCYIGYTPTPKKRIRQHNREISGGARKTKLHGPWRMGMFVSGFPTHISALKFEYIWTYPTDSRMVGCIRSPLITPKNPNSFRDAMQMLQMILASPIYENQPLKINFLHYDLYQLYSSTFKTHQTFYSPDYLTEKGCTVPGDQVYQRQSPQSQTCVLCQQQISQTMCRCYKCKTEFCMKCLAQSLAEQSSTLIPTSGKCPECENDLSWKEILLRTQEELISERAQVRPETENNEAEQNEDNDEDERFDQILKEPEFIQNEPVQFIQNEPINQQKALKDQINVQKEPKINQNEEINVQNVQINEQKTGEKPKLLIRKDPNYNFLNEKMMKINQQIKEEQNKLIGGGISAEALSKDAIIDID</sequence>
<evidence type="ECO:0000256" key="7">
    <source>
        <dbReference type="ARBA" id="ARBA00023242"/>
    </source>
</evidence>
<dbReference type="EC" id="3.1.-.-" evidence="8"/>
<evidence type="ECO:0000256" key="2">
    <source>
        <dbReference type="ARBA" id="ARBA00022759"/>
    </source>
</evidence>
<dbReference type="InterPro" id="IPR000305">
    <property type="entry name" value="GIY-YIG_endonuc"/>
</dbReference>
<evidence type="ECO:0000313" key="13">
    <source>
        <dbReference type="EMBL" id="CAI9976554.1"/>
    </source>
</evidence>
<dbReference type="GO" id="GO:0008821">
    <property type="term" value="F:crossover junction DNA endonuclease activity"/>
    <property type="evidence" value="ECO:0007669"/>
    <property type="project" value="TreeGrafter"/>
</dbReference>
<dbReference type="Gene3D" id="3.40.1440.10">
    <property type="entry name" value="GIY-YIG endonuclease"/>
    <property type="match status" value="1"/>
</dbReference>